<keyword evidence="2" id="KW-1185">Reference proteome</keyword>
<keyword evidence="1" id="KW-0547">Nucleotide-binding</keyword>
<dbReference type="AlphaFoldDB" id="A0A8J6XH94"/>
<gene>
    <name evidence="1" type="ORF">ICL16_08510</name>
</gene>
<evidence type="ECO:0000313" key="2">
    <source>
        <dbReference type="Proteomes" id="UP000629098"/>
    </source>
</evidence>
<protein>
    <submittedName>
        <fullName evidence="1">ATP-binding protein</fullName>
    </submittedName>
</protein>
<dbReference type="EMBL" id="JACXAE010000034">
    <property type="protein sequence ID" value="MBD2772121.1"/>
    <property type="molecule type" value="Genomic_DNA"/>
</dbReference>
<organism evidence="1 2">
    <name type="scientific">Iningainema tapete BLCC-T55</name>
    <dbReference type="NCBI Taxonomy" id="2748662"/>
    <lineage>
        <taxon>Bacteria</taxon>
        <taxon>Bacillati</taxon>
        <taxon>Cyanobacteriota</taxon>
        <taxon>Cyanophyceae</taxon>
        <taxon>Nostocales</taxon>
        <taxon>Scytonemataceae</taxon>
        <taxon>Iningainema tapete</taxon>
    </lineage>
</organism>
<keyword evidence="1" id="KW-0067">ATP-binding</keyword>
<comment type="caution">
    <text evidence="1">The sequence shown here is derived from an EMBL/GenBank/DDBJ whole genome shotgun (WGS) entry which is preliminary data.</text>
</comment>
<name>A0A8J6XH94_9CYAN</name>
<reference evidence="1" key="1">
    <citation type="submission" date="2020-09" db="EMBL/GenBank/DDBJ databases">
        <title>Iningainema tapete sp. nov. (Scytonemataceae, Cyanobacteria) from greenhouses in central Florida (USA) produces two types of nodularin with biosynthetic potential for microcystin-LR and anabaenopeptins.</title>
        <authorList>
            <person name="Berthold D.E."/>
            <person name="Lefler F.W."/>
            <person name="Huang I.-S."/>
            <person name="Abdulla H."/>
            <person name="Zimba P.V."/>
            <person name="Laughinghouse H.D. IV."/>
        </authorList>
    </citation>
    <scope>NUCLEOTIDE SEQUENCE</scope>
    <source>
        <strain evidence="1">BLCCT55</strain>
    </source>
</reference>
<sequence>MLRHFEYSRLIEKVTTGKNVNLWGKACRGKTFTVKSCLLKDINIESVYLDLAYPFCLDKLFKVISISFGLYYQLDWHASVQHLSLNHARLLVIDNFDRLHCASEKFSEDLFSLQMLALLDNLSLLTISRMPLRYFHFSSFADCFEELEVNESNSHIF</sequence>
<proteinExistence type="predicted"/>
<accession>A0A8J6XH94</accession>
<dbReference type="Proteomes" id="UP000629098">
    <property type="component" value="Unassembled WGS sequence"/>
</dbReference>
<evidence type="ECO:0000313" key="1">
    <source>
        <dbReference type="EMBL" id="MBD2772121.1"/>
    </source>
</evidence>
<dbReference type="RefSeq" id="WP_190826405.1">
    <property type="nucleotide sequence ID" value="NZ_CAWPPI010000034.1"/>
</dbReference>
<dbReference type="GO" id="GO:0005524">
    <property type="term" value="F:ATP binding"/>
    <property type="evidence" value="ECO:0007669"/>
    <property type="project" value="UniProtKB-KW"/>
</dbReference>